<evidence type="ECO:0000313" key="1">
    <source>
        <dbReference type="EMBL" id="CEK51773.1"/>
    </source>
</evidence>
<protein>
    <submittedName>
        <fullName evidence="1">Uncharacterized protein</fullName>
    </submittedName>
</protein>
<dbReference type="EMBL" id="HACG01004908">
    <property type="protein sequence ID" value="CEK51773.1"/>
    <property type="molecule type" value="Transcribed_RNA"/>
</dbReference>
<name>A0A0B6Y6N5_9EUPU</name>
<feature type="non-terminal residue" evidence="1">
    <location>
        <position position="91"/>
    </location>
</feature>
<proteinExistence type="predicted"/>
<feature type="non-terminal residue" evidence="1">
    <location>
        <position position="1"/>
    </location>
</feature>
<gene>
    <name evidence="1" type="primary">ORF14366</name>
</gene>
<dbReference type="AlphaFoldDB" id="A0A0B6Y6N5"/>
<sequence length="91" mass="10400">IVKDDNPVTSSRCKVPNVAENGLANSGYFRKPASHIVVDSNQTSKFSKRFHTKIEHYDDEASPKRFRKGCEEHQTKYDNVFVTSQSHSCHM</sequence>
<organism evidence="1">
    <name type="scientific">Arion vulgaris</name>
    <dbReference type="NCBI Taxonomy" id="1028688"/>
    <lineage>
        <taxon>Eukaryota</taxon>
        <taxon>Metazoa</taxon>
        <taxon>Spiralia</taxon>
        <taxon>Lophotrochozoa</taxon>
        <taxon>Mollusca</taxon>
        <taxon>Gastropoda</taxon>
        <taxon>Heterobranchia</taxon>
        <taxon>Euthyneura</taxon>
        <taxon>Panpulmonata</taxon>
        <taxon>Eupulmonata</taxon>
        <taxon>Stylommatophora</taxon>
        <taxon>Helicina</taxon>
        <taxon>Arionoidea</taxon>
        <taxon>Arionidae</taxon>
        <taxon>Arion</taxon>
    </lineage>
</organism>
<accession>A0A0B6Y6N5</accession>
<reference evidence="1" key="1">
    <citation type="submission" date="2014-12" db="EMBL/GenBank/DDBJ databases">
        <title>Insight into the proteome of Arion vulgaris.</title>
        <authorList>
            <person name="Aradska J."/>
            <person name="Bulat T."/>
            <person name="Smidak R."/>
            <person name="Sarate P."/>
            <person name="Gangsoo J."/>
            <person name="Sialana F."/>
            <person name="Bilban M."/>
            <person name="Lubec G."/>
        </authorList>
    </citation>
    <scope>NUCLEOTIDE SEQUENCE</scope>
    <source>
        <tissue evidence="1">Skin</tissue>
    </source>
</reference>